<dbReference type="RefSeq" id="WP_190566605.1">
    <property type="nucleotide sequence ID" value="NZ_JACJQL010000008.1"/>
</dbReference>
<sequence length="189" mass="22059">MLSNLELLRQFATQSIQKQEILLANSTLQAQTAYKINQIIAKTEGVIATAPLTHTPLEFSVKATSSHWELMNEVLAEHNYMLTGEIDSRNCYRYQYCQIPKGYQMHCMKSVHLWRSWWKYRKNTLQLGIPLDLLIRTRNSWYPVRDLTISDGLLYIKTLGTEIAVHSDDLVIWLSKIEQKFPNTTEIER</sequence>
<name>A0ABR8BCH2_9NOSO</name>
<dbReference type="EMBL" id="JACJQL010000008">
    <property type="protein sequence ID" value="MBD2251234.1"/>
    <property type="molecule type" value="Genomic_DNA"/>
</dbReference>
<proteinExistence type="predicted"/>
<evidence type="ECO:0000313" key="1">
    <source>
        <dbReference type="EMBL" id="MBD2251234.1"/>
    </source>
</evidence>
<protein>
    <submittedName>
        <fullName evidence="1">Uncharacterized protein</fullName>
    </submittedName>
</protein>
<comment type="caution">
    <text evidence="1">The sequence shown here is derived from an EMBL/GenBank/DDBJ whole genome shotgun (WGS) entry which is preliminary data.</text>
</comment>
<keyword evidence="2" id="KW-1185">Reference proteome</keyword>
<gene>
    <name evidence="1" type="ORF">H6G14_07920</name>
</gene>
<accession>A0ABR8BCH2</accession>
<evidence type="ECO:0000313" key="2">
    <source>
        <dbReference type="Proteomes" id="UP000621307"/>
    </source>
</evidence>
<organism evidence="1 2">
    <name type="scientific">Nostoc parmelioides FACHB-3921</name>
    <dbReference type="NCBI Taxonomy" id="2692909"/>
    <lineage>
        <taxon>Bacteria</taxon>
        <taxon>Bacillati</taxon>
        <taxon>Cyanobacteriota</taxon>
        <taxon>Cyanophyceae</taxon>
        <taxon>Nostocales</taxon>
        <taxon>Nostocaceae</taxon>
        <taxon>Nostoc</taxon>
    </lineage>
</organism>
<dbReference type="Proteomes" id="UP000621307">
    <property type="component" value="Unassembled WGS sequence"/>
</dbReference>
<reference evidence="1 2" key="1">
    <citation type="journal article" date="2020" name="ISME J.">
        <title>Comparative genomics reveals insights into cyanobacterial evolution and habitat adaptation.</title>
        <authorList>
            <person name="Chen M.Y."/>
            <person name="Teng W.K."/>
            <person name="Zhao L."/>
            <person name="Hu C.X."/>
            <person name="Zhou Y.K."/>
            <person name="Han B.P."/>
            <person name="Song L.R."/>
            <person name="Shu W.S."/>
        </authorList>
    </citation>
    <scope>NUCLEOTIDE SEQUENCE [LARGE SCALE GENOMIC DNA]</scope>
    <source>
        <strain evidence="1 2">FACHB-3921</strain>
    </source>
</reference>